<gene>
    <name evidence="2" type="ORF">M431DRAFT_385939</name>
</gene>
<dbReference type="RefSeq" id="XP_024776430.1">
    <property type="nucleotide sequence ID" value="XM_024914753.1"/>
</dbReference>
<accession>A0A2T4AI76</accession>
<evidence type="ECO:0000256" key="1">
    <source>
        <dbReference type="SAM" id="MobiDB-lite"/>
    </source>
</evidence>
<dbReference type="Proteomes" id="UP000241690">
    <property type="component" value="Unassembled WGS sequence"/>
</dbReference>
<reference evidence="2 3" key="1">
    <citation type="submission" date="2016-07" db="EMBL/GenBank/DDBJ databases">
        <title>Multiple horizontal gene transfer events from other fungi enriched the ability of initially mycotrophic Trichoderma (Ascomycota) to feed on dead plant biomass.</title>
        <authorList>
            <consortium name="DOE Joint Genome Institute"/>
            <person name="Aerts A."/>
            <person name="Atanasova L."/>
            <person name="Chenthamara K."/>
            <person name="Zhang J."/>
            <person name="Grujic M."/>
            <person name="Henrissat B."/>
            <person name="Kuo A."/>
            <person name="Salamov A."/>
            <person name="Lipzen A."/>
            <person name="Labutti K."/>
            <person name="Barry K."/>
            <person name="Miao Y."/>
            <person name="Rahimi M.J."/>
            <person name="Shen Q."/>
            <person name="Grigoriev I.V."/>
            <person name="Kubicek C.P."/>
            <person name="Druzhinina I.S."/>
        </authorList>
    </citation>
    <scope>NUCLEOTIDE SEQUENCE [LARGE SCALE GENOMIC DNA]</scope>
    <source>
        <strain evidence="2 3">CBS 226.95</strain>
    </source>
</reference>
<dbReference type="EMBL" id="KZ679678">
    <property type="protein sequence ID" value="PTB56753.1"/>
    <property type="molecule type" value="Genomic_DNA"/>
</dbReference>
<evidence type="ECO:0000313" key="2">
    <source>
        <dbReference type="EMBL" id="PTB56753.1"/>
    </source>
</evidence>
<organism evidence="2 3">
    <name type="scientific">Trichoderma harzianum CBS 226.95</name>
    <dbReference type="NCBI Taxonomy" id="983964"/>
    <lineage>
        <taxon>Eukaryota</taxon>
        <taxon>Fungi</taxon>
        <taxon>Dikarya</taxon>
        <taxon>Ascomycota</taxon>
        <taxon>Pezizomycotina</taxon>
        <taxon>Sordariomycetes</taxon>
        <taxon>Hypocreomycetidae</taxon>
        <taxon>Hypocreales</taxon>
        <taxon>Hypocreaceae</taxon>
        <taxon>Trichoderma</taxon>
    </lineage>
</organism>
<dbReference type="AlphaFoldDB" id="A0A2T4AI76"/>
<proteinExistence type="predicted"/>
<sequence length="198" mass="22074">MVTALGKDSLPSSLEPGSENDAPSLALRIVGSLLTSASGDCAWWWRWEVIARAVADAKTHAQRSCSVCQPCLLTCFPLIDGLPDHGMYYWIPTEWHIAKRGPALRAMLLSHAPLPSEEVARPWYYWIPTEWYRETWSSLRAMLLAYAPSQANGKRIARELPLKIARSVSKVVITAIVPCSSNNGKGDPNNHDTNYWGR</sequence>
<keyword evidence="3" id="KW-1185">Reference proteome</keyword>
<name>A0A2T4AI76_TRIHA</name>
<feature type="region of interest" description="Disordered" evidence="1">
    <location>
        <begin position="1"/>
        <end position="20"/>
    </location>
</feature>
<protein>
    <submittedName>
        <fullName evidence="2">Uncharacterized protein</fullName>
    </submittedName>
</protein>
<dbReference type="GeneID" id="36623319"/>
<evidence type="ECO:0000313" key="3">
    <source>
        <dbReference type="Proteomes" id="UP000241690"/>
    </source>
</evidence>